<feature type="region of interest" description="Disordered" evidence="7">
    <location>
        <begin position="16"/>
        <end position="153"/>
    </location>
</feature>
<dbReference type="Pfam" id="PF01258">
    <property type="entry name" value="zf-dskA_traR"/>
    <property type="match status" value="1"/>
</dbReference>
<comment type="similarity">
    <text evidence="5">Belongs to the DksA family.</text>
</comment>
<dbReference type="Pfam" id="PF21157">
    <property type="entry name" value="DksA_N"/>
    <property type="match status" value="1"/>
</dbReference>
<dbReference type="InterPro" id="IPR037187">
    <property type="entry name" value="DnaK_N"/>
</dbReference>
<evidence type="ECO:0000256" key="1">
    <source>
        <dbReference type="ARBA" id="ARBA00022490"/>
    </source>
</evidence>
<dbReference type="Gene3D" id="1.20.120.910">
    <property type="entry name" value="DksA, coiled-coil domain"/>
    <property type="match status" value="1"/>
</dbReference>
<evidence type="ECO:0000259" key="9">
    <source>
        <dbReference type="Pfam" id="PF21157"/>
    </source>
</evidence>
<accession>Q21SV6</accession>
<dbReference type="PANTHER" id="PTHR33823">
    <property type="entry name" value="RNA POLYMERASE-BINDING TRANSCRIPTION FACTOR DKSA-RELATED"/>
    <property type="match status" value="1"/>
</dbReference>
<keyword evidence="11" id="KW-1185">Reference proteome</keyword>
<dbReference type="InterPro" id="IPR000962">
    <property type="entry name" value="Znf_DskA_TraR"/>
</dbReference>
<dbReference type="InterPro" id="IPR020458">
    <property type="entry name" value="Znf_DskA_TraR_CS"/>
</dbReference>
<evidence type="ECO:0000256" key="2">
    <source>
        <dbReference type="ARBA" id="ARBA00022723"/>
    </source>
</evidence>
<proteinExistence type="inferred from homology"/>
<protein>
    <recommendedName>
        <fullName evidence="5">RNA polymerase-binding transcription factor DksA</fullName>
    </recommendedName>
</protein>
<comment type="caution">
    <text evidence="5">Lacks conserved residue(s) required for the propagation of feature annotation.</text>
</comment>
<feature type="compositionally biased region" description="Basic and acidic residues" evidence="7">
    <location>
        <begin position="55"/>
        <end position="80"/>
    </location>
</feature>
<evidence type="ECO:0000259" key="8">
    <source>
        <dbReference type="Pfam" id="PF01258"/>
    </source>
</evidence>
<sequence length="429" mass="45389">MFSSFFQLMGFPALKPVNSPAKQVAQSQPSKAGAEGISLKASGGAANTRQTSTRDVIEQKKSARRQDVKSQTVKAKETRKATHAIVKVKPGVKALAKPKPVARPQDKPAVKPAPVAKSAQGAAAKPPVGKKAPAKPSVPTKVVGKESKSAPETVVKVTKVAKASPAKVAKAPSVKVVKPTATIQAKDSVKTTLAKAAKPEVAAPKLPVAPAVTPVKVALAPVASAAPSVPVRAGRPSSRLAQLTVPSMAQSVASTAAKASFSQTIVAPYIVPPVASAVKKDPALANNWKLKPVEQLTEAELIAMPDDEYMNDTQLAFFRRVLTALKQDILSNAGQTTEHLRADTVVVPDPADRATIEEEHALELRTRDRERKLLKKIEQSLARIDSGDYGYCDETGEAIGVGRLLARPTANLSLEAQQRRELKQKMFGD</sequence>
<dbReference type="STRING" id="338969.Rfer_3438"/>
<dbReference type="PROSITE" id="PS51128">
    <property type="entry name" value="ZF_DKSA_2"/>
    <property type="match status" value="1"/>
</dbReference>
<keyword evidence="3 5" id="KW-0863">Zinc-finger</keyword>
<comment type="subunit">
    <text evidence="5">Interacts directly with the RNA polymerase.</text>
</comment>
<gene>
    <name evidence="5" type="primary">dksA</name>
    <name evidence="10" type="ordered locus">Rfer_3438</name>
</gene>
<comment type="function">
    <text evidence="5">Transcription factor that acts by binding directly to the RNA polymerase (RNAP). Required for negative regulation of rRNA expression and positive regulation of several amino acid biosynthesis promoters.</text>
</comment>
<dbReference type="Proteomes" id="UP000008332">
    <property type="component" value="Chromosome"/>
</dbReference>
<evidence type="ECO:0000256" key="3">
    <source>
        <dbReference type="ARBA" id="ARBA00022771"/>
    </source>
</evidence>
<comment type="subcellular location">
    <subcellularLocation>
        <location evidence="5">Cytoplasm</location>
    </subcellularLocation>
</comment>
<dbReference type="HOGENOM" id="CLU_049159_2_0_4"/>
<dbReference type="GO" id="GO:0005737">
    <property type="term" value="C:cytoplasm"/>
    <property type="evidence" value="ECO:0007669"/>
    <property type="project" value="UniProtKB-SubCell"/>
</dbReference>
<feature type="zinc finger region" description="dksA C4-type" evidence="6">
    <location>
        <begin position="392"/>
        <end position="416"/>
    </location>
</feature>
<dbReference type="KEGG" id="rfr:Rfer_3438"/>
<evidence type="ECO:0000313" key="11">
    <source>
        <dbReference type="Proteomes" id="UP000008332"/>
    </source>
</evidence>
<keyword evidence="1 5" id="KW-0963">Cytoplasm</keyword>
<name>Q21SV6_ALBFT</name>
<dbReference type="SUPFAM" id="SSF57716">
    <property type="entry name" value="Glucocorticoid receptor-like (DNA-binding domain)"/>
    <property type="match status" value="1"/>
</dbReference>
<evidence type="ECO:0000256" key="7">
    <source>
        <dbReference type="SAM" id="MobiDB-lite"/>
    </source>
</evidence>
<dbReference type="HAMAP" id="MF_00926">
    <property type="entry name" value="DksA"/>
    <property type="match status" value="1"/>
</dbReference>
<feature type="domain" description="DnaK suppressor protein DksA N-terminal" evidence="9">
    <location>
        <begin position="314"/>
        <end position="384"/>
    </location>
</feature>
<evidence type="ECO:0000256" key="5">
    <source>
        <dbReference type="HAMAP-Rule" id="MF_00926"/>
    </source>
</evidence>
<dbReference type="InterPro" id="IPR048489">
    <property type="entry name" value="DksA_N"/>
</dbReference>
<feature type="compositionally biased region" description="Polar residues" evidence="7">
    <location>
        <begin position="45"/>
        <end position="54"/>
    </location>
</feature>
<evidence type="ECO:0000256" key="6">
    <source>
        <dbReference type="PROSITE-ProRule" id="PRU00510"/>
    </source>
</evidence>
<dbReference type="OrthoDB" id="9803742at2"/>
<organism evidence="10 11">
    <name type="scientific">Albidiferax ferrireducens (strain ATCC BAA-621 / DSM 15236 / T118)</name>
    <name type="common">Rhodoferax ferrireducens</name>
    <dbReference type="NCBI Taxonomy" id="338969"/>
    <lineage>
        <taxon>Bacteria</taxon>
        <taxon>Pseudomonadati</taxon>
        <taxon>Pseudomonadota</taxon>
        <taxon>Betaproteobacteria</taxon>
        <taxon>Burkholderiales</taxon>
        <taxon>Comamonadaceae</taxon>
        <taxon>Rhodoferax</taxon>
    </lineage>
</organism>
<dbReference type="InterPro" id="IPR012784">
    <property type="entry name" value="DksA_RNA_pol-bd"/>
</dbReference>
<evidence type="ECO:0000256" key="4">
    <source>
        <dbReference type="ARBA" id="ARBA00022833"/>
    </source>
</evidence>
<dbReference type="GO" id="GO:0008270">
    <property type="term" value="F:zinc ion binding"/>
    <property type="evidence" value="ECO:0007669"/>
    <property type="project" value="UniProtKB-UniRule"/>
</dbReference>
<dbReference type="GO" id="GO:0010468">
    <property type="term" value="P:regulation of gene expression"/>
    <property type="evidence" value="ECO:0007669"/>
    <property type="project" value="UniProtKB-UniRule"/>
</dbReference>
<reference evidence="11" key="1">
    <citation type="submission" date="2006-02" db="EMBL/GenBank/DDBJ databases">
        <title>Complete sequence of chromosome of Rhodoferax ferrireducens DSM 15236.</title>
        <authorList>
            <person name="Copeland A."/>
            <person name="Lucas S."/>
            <person name="Lapidus A."/>
            <person name="Barry K."/>
            <person name="Detter J.C."/>
            <person name="Glavina del Rio T."/>
            <person name="Hammon N."/>
            <person name="Israni S."/>
            <person name="Pitluck S."/>
            <person name="Brettin T."/>
            <person name="Bruce D."/>
            <person name="Han C."/>
            <person name="Tapia R."/>
            <person name="Gilna P."/>
            <person name="Kiss H."/>
            <person name="Schmutz J."/>
            <person name="Larimer F."/>
            <person name="Land M."/>
            <person name="Kyrpides N."/>
            <person name="Ivanova N."/>
            <person name="Richardson P."/>
        </authorList>
    </citation>
    <scope>NUCLEOTIDE SEQUENCE [LARGE SCALE GENOMIC DNA]</scope>
    <source>
        <strain evidence="11">ATCC BAA-621 / DSM 15236 / T118</strain>
    </source>
</reference>
<feature type="compositionally biased region" description="Polar residues" evidence="7">
    <location>
        <begin position="20"/>
        <end position="30"/>
    </location>
</feature>
<keyword evidence="2 5" id="KW-0479">Metal-binding</keyword>
<evidence type="ECO:0000313" key="10">
    <source>
        <dbReference type="EMBL" id="ABD71147.1"/>
    </source>
</evidence>
<dbReference type="PANTHER" id="PTHR33823:SF2">
    <property type="entry name" value="RNA POLYMERASE-BINDING TRANSCRIPTION FACTOR DKSA"/>
    <property type="match status" value="1"/>
</dbReference>
<dbReference type="eggNOG" id="COG1734">
    <property type="taxonomic scope" value="Bacteria"/>
</dbReference>
<keyword evidence="4 5" id="KW-0862">Zinc</keyword>
<dbReference type="NCBIfam" id="TIGR02420">
    <property type="entry name" value="dksA"/>
    <property type="match status" value="1"/>
</dbReference>
<dbReference type="SUPFAM" id="SSF109635">
    <property type="entry name" value="DnaK suppressor protein DksA, alpha-hairpin domain"/>
    <property type="match status" value="1"/>
</dbReference>
<dbReference type="PROSITE" id="PS01102">
    <property type="entry name" value="ZF_DKSA_1"/>
    <property type="match status" value="1"/>
</dbReference>
<feature type="domain" description="Zinc finger DksA/TraR C4-type" evidence="8">
    <location>
        <begin position="387"/>
        <end position="421"/>
    </location>
</feature>
<feature type="compositionally biased region" description="Low complexity" evidence="7">
    <location>
        <begin position="110"/>
        <end position="139"/>
    </location>
</feature>
<dbReference type="EMBL" id="CP000267">
    <property type="protein sequence ID" value="ABD71147.1"/>
    <property type="molecule type" value="Genomic_DNA"/>
</dbReference>
<dbReference type="AlphaFoldDB" id="Q21SV6"/>